<feature type="transmembrane region" description="Helical" evidence="2">
    <location>
        <begin position="7"/>
        <end position="28"/>
    </location>
</feature>
<keyword evidence="2" id="KW-0472">Membrane</keyword>
<accession>A0A1V4SJI5</accession>
<evidence type="ECO:0008006" key="5">
    <source>
        <dbReference type="Google" id="ProtNLM"/>
    </source>
</evidence>
<evidence type="ECO:0000256" key="1">
    <source>
        <dbReference type="SAM" id="MobiDB-lite"/>
    </source>
</evidence>
<sequence>MTNNQKLKVLVAILFVLIIVLVGLLIYATTVYKPETPASDTASVTSAVSSVSEQSPGGNTGEAEENVELELYNYSAEDYNSPKEIVKVSVSRKLYEEDITAAINKVLETTGLSIAKAVLDGDFITVDLTKEVAARFNAGSAGGITNTNILAMTVLNLPKVEKLEITVEGEHNVEGDHFSFNGIFTKSADGRKYQFAMTDTQGKAIDF</sequence>
<gene>
    <name evidence="3" type="ORF">CLHUN_20840</name>
</gene>
<organism evidence="3 4">
    <name type="scientific">Ruminiclostridium hungatei</name>
    <name type="common">Clostridium hungatei</name>
    <dbReference type="NCBI Taxonomy" id="48256"/>
    <lineage>
        <taxon>Bacteria</taxon>
        <taxon>Bacillati</taxon>
        <taxon>Bacillota</taxon>
        <taxon>Clostridia</taxon>
        <taxon>Eubacteriales</taxon>
        <taxon>Oscillospiraceae</taxon>
        <taxon>Ruminiclostridium</taxon>
    </lineage>
</organism>
<name>A0A1V4SJI5_RUMHU</name>
<dbReference type="RefSeq" id="WP_080064520.1">
    <property type="nucleotide sequence ID" value="NZ_MZGX01000012.1"/>
</dbReference>
<keyword evidence="2" id="KW-1133">Transmembrane helix</keyword>
<dbReference type="OrthoDB" id="1739592at2"/>
<feature type="region of interest" description="Disordered" evidence="1">
    <location>
        <begin position="37"/>
        <end position="63"/>
    </location>
</feature>
<keyword evidence="2" id="KW-0812">Transmembrane</keyword>
<evidence type="ECO:0000256" key="2">
    <source>
        <dbReference type="SAM" id="Phobius"/>
    </source>
</evidence>
<dbReference type="STRING" id="48256.CLHUN_20840"/>
<evidence type="ECO:0000313" key="3">
    <source>
        <dbReference type="EMBL" id="OPX44059.1"/>
    </source>
</evidence>
<reference evidence="3 4" key="1">
    <citation type="submission" date="2017-03" db="EMBL/GenBank/DDBJ databases">
        <title>Genome sequence of Clostridium hungatei DSM 14427.</title>
        <authorList>
            <person name="Poehlein A."/>
            <person name="Daniel R."/>
        </authorList>
    </citation>
    <scope>NUCLEOTIDE SEQUENCE [LARGE SCALE GENOMIC DNA]</scope>
    <source>
        <strain evidence="3 4">DSM 14427</strain>
    </source>
</reference>
<keyword evidence="4" id="KW-1185">Reference proteome</keyword>
<evidence type="ECO:0000313" key="4">
    <source>
        <dbReference type="Proteomes" id="UP000191554"/>
    </source>
</evidence>
<comment type="caution">
    <text evidence="3">The sequence shown here is derived from an EMBL/GenBank/DDBJ whole genome shotgun (WGS) entry which is preliminary data.</text>
</comment>
<feature type="compositionally biased region" description="Low complexity" evidence="1">
    <location>
        <begin position="37"/>
        <end position="52"/>
    </location>
</feature>
<proteinExistence type="predicted"/>
<dbReference type="AlphaFoldDB" id="A0A1V4SJI5"/>
<protein>
    <recommendedName>
        <fullName evidence="5">Sporulation and spore germination</fullName>
    </recommendedName>
</protein>
<dbReference type="Proteomes" id="UP000191554">
    <property type="component" value="Unassembled WGS sequence"/>
</dbReference>
<dbReference type="EMBL" id="MZGX01000012">
    <property type="protein sequence ID" value="OPX44059.1"/>
    <property type="molecule type" value="Genomic_DNA"/>
</dbReference>